<dbReference type="InterPro" id="IPR001128">
    <property type="entry name" value="Cyt_P450"/>
</dbReference>
<dbReference type="PANTHER" id="PTHR24305">
    <property type="entry name" value="CYTOCHROME P450"/>
    <property type="match status" value="1"/>
</dbReference>
<organism evidence="6 7">
    <name type="scientific">Truncatella angustata</name>
    <dbReference type="NCBI Taxonomy" id="152316"/>
    <lineage>
        <taxon>Eukaryota</taxon>
        <taxon>Fungi</taxon>
        <taxon>Dikarya</taxon>
        <taxon>Ascomycota</taxon>
        <taxon>Pezizomycotina</taxon>
        <taxon>Sordariomycetes</taxon>
        <taxon>Xylariomycetidae</taxon>
        <taxon>Amphisphaeriales</taxon>
        <taxon>Sporocadaceae</taxon>
        <taxon>Truncatella</taxon>
    </lineage>
</organism>
<dbReference type="GeneID" id="70128805"/>
<evidence type="ECO:0000256" key="5">
    <source>
        <dbReference type="ARBA" id="ARBA00023004"/>
    </source>
</evidence>
<dbReference type="GO" id="GO:0005506">
    <property type="term" value="F:iron ion binding"/>
    <property type="evidence" value="ECO:0007669"/>
    <property type="project" value="InterPro"/>
</dbReference>
<dbReference type="EMBL" id="JAGPXC010000003">
    <property type="protein sequence ID" value="KAH6655856.1"/>
    <property type="molecule type" value="Genomic_DNA"/>
</dbReference>
<dbReference type="RefSeq" id="XP_045960121.1">
    <property type="nucleotide sequence ID" value="XM_046099913.1"/>
</dbReference>
<dbReference type="AlphaFoldDB" id="A0A9P8UPR2"/>
<accession>A0A9P8UPR2</accession>
<comment type="similarity">
    <text evidence="2">Belongs to the cytochrome P450 family.</text>
</comment>
<dbReference type="InterPro" id="IPR050121">
    <property type="entry name" value="Cytochrome_P450_monoxygenase"/>
</dbReference>
<dbReference type="SUPFAM" id="SSF48264">
    <property type="entry name" value="Cytochrome P450"/>
    <property type="match status" value="1"/>
</dbReference>
<evidence type="ECO:0000256" key="1">
    <source>
        <dbReference type="ARBA" id="ARBA00001971"/>
    </source>
</evidence>
<evidence type="ECO:0000256" key="4">
    <source>
        <dbReference type="ARBA" id="ARBA00022723"/>
    </source>
</evidence>
<dbReference type="OrthoDB" id="3945418at2759"/>
<sequence>MALTARIPGFSEQYIMMNSALLIGAVSETRVSAVSGFFFSAGMARERLRRLIEEVRPTYNSESVINFVNSHHLPYLRACMEETLRIFLPLSKHRLTPLRVNQVAAMRNPDSFVDPESWYPEWWLPKTHPLYGPCKMGNPDATFPA</sequence>
<proteinExistence type="inferred from homology"/>
<dbReference type="GO" id="GO:0004497">
    <property type="term" value="F:monooxygenase activity"/>
    <property type="evidence" value="ECO:0007669"/>
    <property type="project" value="InterPro"/>
</dbReference>
<evidence type="ECO:0000313" key="7">
    <source>
        <dbReference type="Proteomes" id="UP000758603"/>
    </source>
</evidence>
<name>A0A9P8UPR2_9PEZI</name>
<keyword evidence="4" id="KW-0479">Metal-binding</keyword>
<dbReference type="Gene3D" id="1.10.630.10">
    <property type="entry name" value="Cytochrome P450"/>
    <property type="match status" value="1"/>
</dbReference>
<dbReference type="PANTHER" id="PTHR24305:SF210">
    <property type="entry name" value="CYTOCHROME P450 MONOOXYGENASE ASQL-RELATED"/>
    <property type="match status" value="1"/>
</dbReference>
<keyword evidence="7" id="KW-1185">Reference proteome</keyword>
<dbReference type="InterPro" id="IPR036396">
    <property type="entry name" value="Cyt_P450_sf"/>
</dbReference>
<reference evidence="6" key="1">
    <citation type="journal article" date="2021" name="Nat. Commun.">
        <title>Genetic determinants of endophytism in the Arabidopsis root mycobiome.</title>
        <authorList>
            <person name="Mesny F."/>
            <person name="Miyauchi S."/>
            <person name="Thiergart T."/>
            <person name="Pickel B."/>
            <person name="Atanasova L."/>
            <person name="Karlsson M."/>
            <person name="Huettel B."/>
            <person name="Barry K.W."/>
            <person name="Haridas S."/>
            <person name="Chen C."/>
            <person name="Bauer D."/>
            <person name="Andreopoulos W."/>
            <person name="Pangilinan J."/>
            <person name="LaButti K."/>
            <person name="Riley R."/>
            <person name="Lipzen A."/>
            <person name="Clum A."/>
            <person name="Drula E."/>
            <person name="Henrissat B."/>
            <person name="Kohler A."/>
            <person name="Grigoriev I.V."/>
            <person name="Martin F.M."/>
            <person name="Hacquard S."/>
        </authorList>
    </citation>
    <scope>NUCLEOTIDE SEQUENCE</scope>
    <source>
        <strain evidence="6">MPI-SDFR-AT-0073</strain>
    </source>
</reference>
<gene>
    <name evidence="6" type="ORF">BKA67DRAFT_534761</name>
</gene>
<keyword evidence="3" id="KW-0349">Heme</keyword>
<dbReference type="Pfam" id="PF00067">
    <property type="entry name" value="p450"/>
    <property type="match status" value="1"/>
</dbReference>
<evidence type="ECO:0000256" key="2">
    <source>
        <dbReference type="ARBA" id="ARBA00010617"/>
    </source>
</evidence>
<comment type="caution">
    <text evidence="6">The sequence shown here is derived from an EMBL/GenBank/DDBJ whole genome shotgun (WGS) entry which is preliminary data.</text>
</comment>
<comment type="cofactor">
    <cofactor evidence="1">
        <name>heme</name>
        <dbReference type="ChEBI" id="CHEBI:30413"/>
    </cofactor>
</comment>
<dbReference type="GO" id="GO:0020037">
    <property type="term" value="F:heme binding"/>
    <property type="evidence" value="ECO:0007669"/>
    <property type="project" value="InterPro"/>
</dbReference>
<dbReference type="Proteomes" id="UP000758603">
    <property type="component" value="Unassembled WGS sequence"/>
</dbReference>
<evidence type="ECO:0000256" key="3">
    <source>
        <dbReference type="ARBA" id="ARBA00022617"/>
    </source>
</evidence>
<dbReference type="GO" id="GO:0016705">
    <property type="term" value="F:oxidoreductase activity, acting on paired donors, with incorporation or reduction of molecular oxygen"/>
    <property type="evidence" value="ECO:0007669"/>
    <property type="project" value="InterPro"/>
</dbReference>
<protein>
    <submittedName>
        <fullName evidence="6">Cytochrome P450</fullName>
    </submittedName>
</protein>
<keyword evidence="5" id="KW-0408">Iron</keyword>
<evidence type="ECO:0000313" key="6">
    <source>
        <dbReference type="EMBL" id="KAH6655856.1"/>
    </source>
</evidence>